<evidence type="ECO:0000313" key="1">
    <source>
        <dbReference type="EMBL" id="GIY97660.1"/>
    </source>
</evidence>
<name>A0AAV4XR88_CAEEX</name>
<comment type="caution">
    <text evidence="1">The sequence shown here is derived from an EMBL/GenBank/DDBJ whole genome shotgun (WGS) entry which is preliminary data.</text>
</comment>
<gene>
    <name evidence="1" type="ORF">CEXT_527761</name>
</gene>
<sequence length="71" mass="7959">MITNVLPEVSRDDRHKVHESLPPTYSAYVLIGAVSILPECASEYMKLCSLREGNGAEGIRKPPYRKQNSLE</sequence>
<organism evidence="1 2">
    <name type="scientific">Caerostris extrusa</name>
    <name type="common">Bark spider</name>
    <name type="synonym">Caerostris bankana</name>
    <dbReference type="NCBI Taxonomy" id="172846"/>
    <lineage>
        <taxon>Eukaryota</taxon>
        <taxon>Metazoa</taxon>
        <taxon>Ecdysozoa</taxon>
        <taxon>Arthropoda</taxon>
        <taxon>Chelicerata</taxon>
        <taxon>Arachnida</taxon>
        <taxon>Araneae</taxon>
        <taxon>Araneomorphae</taxon>
        <taxon>Entelegynae</taxon>
        <taxon>Araneoidea</taxon>
        <taxon>Araneidae</taxon>
        <taxon>Caerostris</taxon>
    </lineage>
</organism>
<keyword evidence="2" id="KW-1185">Reference proteome</keyword>
<proteinExistence type="predicted"/>
<reference evidence="1 2" key="1">
    <citation type="submission" date="2021-06" db="EMBL/GenBank/DDBJ databases">
        <title>Caerostris extrusa draft genome.</title>
        <authorList>
            <person name="Kono N."/>
            <person name="Arakawa K."/>
        </authorList>
    </citation>
    <scope>NUCLEOTIDE SEQUENCE [LARGE SCALE GENOMIC DNA]</scope>
</reference>
<dbReference type="EMBL" id="BPLR01018197">
    <property type="protein sequence ID" value="GIY97660.1"/>
    <property type="molecule type" value="Genomic_DNA"/>
</dbReference>
<accession>A0AAV4XR88</accession>
<dbReference type="AlphaFoldDB" id="A0AAV4XR88"/>
<dbReference type="Proteomes" id="UP001054945">
    <property type="component" value="Unassembled WGS sequence"/>
</dbReference>
<evidence type="ECO:0000313" key="2">
    <source>
        <dbReference type="Proteomes" id="UP001054945"/>
    </source>
</evidence>
<protein>
    <submittedName>
        <fullName evidence="1">Uncharacterized protein</fullName>
    </submittedName>
</protein>